<dbReference type="Proteomes" id="UP000177026">
    <property type="component" value="Unassembled WGS sequence"/>
</dbReference>
<evidence type="ECO:0000313" key="2">
    <source>
        <dbReference type="EMBL" id="OGK18699.1"/>
    </source>
</evidence>
<sequence length="71" mass="8099">MSISHHIPTSVKNKSGDKPLNPNKFGSQEYKHSAHGGDACPRWDETFPILIGKAWVFTPRIWTKFTFRSTL</sequence>
<name>A0A1F7GIH3_9BACT</name>
<gene>
    <name evidence="2" type="ORF">A2866_00560</name>
</gene>
<reference evidence="2 3" key="1">
    <citation type="journal article" date="2016" name="Nat. Commun.">
        <title>Thousands of microbial genomes shed light on interconnected biogeochemical processes in an aquifer system.</title>
        <authorList>
            <person name="Anantharaman K."/>
            <person name="Brown C.T."/>
            <person name="Hug L.A."/>
            <person name="Sharon I."/>
            <person name="Castelle C.J."/>
            <person name="Probst A.J."/>
            <person name="Thomas B.C."/>
            <person name="Singh A."/>
            <person name="Wilkins M.J."/>
            <person name="Karaoz U."/>
            <person name="Brodie E.L."/>
            <person name="Williams K.H."/>
            <person name="Hubbard S.S."/>
            <person name="Banfield J.F."/>
        </authorList>
    </citation>
    <scope>NUCLEOTIDE SEQUENCE [LARGE SCALE GENOMIC DNA]</scope>
</reference>
<organism evidence="2 3">
    <name type="scientific">Candidatus Roizmanbacteria bacterium RIFCSPHIGHO2_01_FULL_39_8</name>
    <dbReference type="NCBI Taxonomy" id="1802033"/>
    <lineage>
        <taxon>Bacteria</taxon>
        <taxon>Candidatus Roizmaniibacteriota</taxon>
    </lineage>
</organism>
<comment type="caution">
    <text evidence="2">The sequence shown here is derived from an EMBL/GenBank/DDBJ whole genome shotgun (WGS) entry which is preliminary data.</text>
</comment>
<proteinExistence type="predicted"/>
<feature type="region of interest" description="Disordered" evidence="1">
    <location>
        <begin position="1"/>
        <end position="33"/>
    </location>
</feature>
<dbReference type="AlphaFoldDB" id="A0A1F7GIH3"/>
<protein>
    <recommendedName>
        <fullName evidence="4">C2 domain-containing protein</fullName>
    </recommendedName>
</protein>
<accession>A0A1F7GIH3</accession>
<evidence type="ECO:0000256" key="1">
    <source>
        <dbReference type="SAM" id="MobiDB-lite"/>
    </source>
</evidence>
<evidence type="ECO:0008006" key="4">
    <source>
        <dbReference type="Google" id="ProtNLM"/>
    </source>
</evidence>
<evidence type="ECO:0000313" key="3">
    <source>
        <dbReference type="Proteomes" id="UP000177026"/>
    </source>
</evidence>
<dbReference type="EMBL" id="MFZI01000067">
    <property type="protein sequence ID" value="OGK18699.1"/>
    <property type="molecule type" value="Genomic_DNA"/>
</dbReference>